<evidence type="ECO:0000313" key="2">
    <source>
        <dbReference type="Proteomes" id="UP000053989"/>
    </source>
</evidence>
<accession>A0A0C3EIX4</accession>
<protein>
    <submittedName>
        <fullName evidence="1">Uncharacterized protein</fullName>
    </submittedName>
</protein>
<keyword evidence="2" id="KW-1185">Reference proteome</keyword>
<dbReference type="Proteomes" id="UP000053989">
    <property type="component" value="Unassembled WGS sequence"/>
</dbReference>
<proteinExistence type="predicted"/>
<dbReference type="HOGENOM" id="CLU_3033740_0_0_1"/>
<dbReference type="AlphaFoldDB" id="A0A0C3EIX4"/>
<gene>
    <name evidence="1" type="ORF">SCLCIDRAFT_1209591</name>
</gene>
<name>A0A0C3EIX4_9AGAM</name>
<sequence length="55" mass="6189">MLATLTAIYLLSSLMLDYRTNLLKSHPSDSWLGNGKLATLFEVGQSCQGMEFRHE</sequence>
<organism evidence="1 2">
    <name type="scientific">Scleroderma citrinum Foug A</name>
    <dbReference type="NCBI Taxonomy" id="1036808"/>
    <lineage>
        <taxon>Eukaryota</taxon>
        <taxon>Fungi</taxon>
        <taxon>Dikarya</taxon>
        <taxon>Basidiomycota</taxon>
        <taxon>Agaricomycotina</taxon>
        <taxon>Agaricomycetes</taxon>
        <taxon>Agaricomycetidae</taxon>
        <taxon>Boletales</taxon>
        <taxon>Sclerodermatineae</taxon>
        <taxon>Sclerodermataceae</taxon>
        <taxon>Scleroderma</taxon>
    </lineage>
</organism>
<reference evidence="2" key="2">
    <citation type="submission" date="2015-01" db="EMBL/GenBank/DDBJ databases">
        <title>Evolutionary Origins and Diversification of the Mycorrhizal Mutualists.</title>
        <authorList>
            <consortium name="DOE Joint Genome Institute"/>
            <consortium name="Mycorrhizal Genomics Consortium"/>
            <person name="Kohler A."/>
            <person name="Kuo A."/>
            <person name="Nagy L.G."/>
            <person name="Floudas D."/>
            <person name="Copeland A."/>
            <person name="Barry K.W."/>
            <person name="Cichocki N."/>
            <person name="Veneault-Fourrey C."/>
            <person name="LaButti K."/>
            <person name="Lindquist E.A."/>
            <person name="Lipzen A."/>
            <person name="Lundell T."/>
            <person name="Morin E."/>
            <person name="Murat C."/>
            <person name="Riley R."/>
            <person name="Ohm R."/>
            <person name="Sun H."/>
            <person name="Tunlid A."/>
            <person name="Henrissat B."/>
            <person name="Grigoriev I.V."/>
            <person name="Hibbett D.S."/>
            <person name="Martin F."/>
        </authorList>
    </citation>
    <scope>NUCLEOTIDE SEQUENCE [LARGE SCALE GENOMIC DNA]</scope>
    <source>
        <strain evidence="2">Foug A</strain>
    </source>
</reference>
<dbReference type="EMBL" id="KN822010">
    <property type="protein sequence ID" value="KIM68174.1"/>
    <property type="molecule type" value="Genomic_DNA"/>
</dbReference>
<reference evidence="1 2" key="1">
    <citation type="submission" date="2014-04" db="EMBL/GenBank/DDBJ databases">
        <authorList>
            <consortium name="DOE Joint Genome Institute"/>
            <person name="Kuo A."/>
            <person name="Kohler A."/>
            <person name="Nagy L.G."/>
            <person name="Floudas D."/>
            <person name="Copeland A."/>
            <person name="Barry K.W."/>
            <person name="Cichocki N."/>
            <person name="Veneault-Fourrey C."/>
            <person name="LaButti K."/>
            <person name="Lindquist E.A."/>
            <person name="Lipzen A."/>
            <person name="Lundell T."/>
            <person name="Morin E."/>
            <person name="Murat C."/>
            <person name="Sun H."/>
            <person name="Tunlid A."/>
            <person name="Henrissat B."/>
            <person name="Grigoriev I.V."/>
            <person name="Hibbett D.S."/>
            <person name="Martin F."/>
            <person name="Nordberg H.P."/>
            <person name="Cantor M.N."/>
            <person name="Hua S.X."/>
        </authorList>
    </citation>
    <scope>NUCLEOTIDE SEQUENCE [LARGE SCALE GENOMIC DNA]</scope>
    <source>
        <strain evidence="1 2">Foug A</strain>
    </source>
</reference>
<evidence type="ECO:0000313" key="1">
    <source>
        <dbReference type="EMBL" id="KIM68174.1"/>
    </source>
</evidence>
<dbReference type="InParanoid" id="A0A0C3EIX4"/>